<feature type="compositionally biased region" description="Acidic residues" evidence="1">
    <location>
        <begin position="72"/>
        <end position="83"/>
    </location>
</feature>
<gene>
    <name evidence="2" type="ORF">CVT26_013613</name>
</gene>
<organism evidence="2 3">
    <name type="scientific">Gymnopilus dilepis</name>
    <dbReference type="NCBI Taxonomy" id="231916"/>
    <lineage>
        <taxon>Eukaryota</taxon>
        <taxon>Fungi</taxon>
        <taxon>Dikarya</taxon>
        <taxon>Basidiomycota</taxon>
        <taxon>Agaricomycotina</taxon>
        <taxon>Agaricomycetes</taxon>
        <taxon>Agaricomycetidae</taxon>
        <taxon>Agaricales</taxon>
        <taxon>Agaricineae</taxon>
        <taxon>Hymenogastraceae</taxon>
        <taxon>Gymnopilus</taxon>
    </lineage>
</organism>
<dbReference type="EMBL" id="NHYE01001111">
    <property type="protein sequence ID" value="PPQ98357.1"/>
    <property type="molecule type" value="Genomic_DNA"/>
</dbReference>
<dbReference type="InParanoid" id="A0A409Y5P8"/>
<accession>A0A409Y5P8</accession>
<sequence>MTLSRLRIPSITHVLEAEGLIPPKEKEKVSPSSPSSTAVQSDASSGSAGSAQQPSAAQSHLMKTVDYRDFGYEADDEEDDGEENVPVPTGLAAQVTVDAAKEVNEAPLDVNNDIENIQQDHALSLWVKNNFPRAVQAVRRLFPVKVAEIVLRKVARKVAAL</sequence>
<evidence type="ECO:0000256" key="1">
    <source>
        <dbReference type="SAM" id="MobiDB-lite"/>
    </source>
</evidence>
<feature type="region of interest" description="Disordered" evidence="1">
    <location>
        <begin position="67"/>
        <end position="86"/>
    </location>
</feature>
<evidence type="ECO:0000313" key="3">
    <source>
        <dbReference type="Proteomes" id="UP000284706"/>
    </source>
</evidence>
<dbReference type="Proteomes" id="UP000284706">
    <property type="component" value="Unassembled WGS sequence"/>
</dbReference>
<proteinExistence type="predicted"/>
<comment type="caution">
    <text evidence="2">The sequence shown here is derived from an EMBL/GenBank/DDBJ whole genome shotgun (WGS) entry which is preliminary data.</text>
</comment>
<feature type="region of interest" description="Disordered" evidence="1">
    <location>
        <begin position="1"/>
        <end position="60"/>
    </location>
</feature>
<evidence type="ECO:0000313" key="2">
    <source>
        <dbReference type="EMBL" id="PPQ98357.1"/>
    </source>
</evidence>
<reference evidence="2 3" key="1">
    <citation type="journal article" date="2018" name="Evol. Lett.">
        <title>Horizontal gene cluster transfer increased hallucinogenic mushroom diversity.</title>
        <authorList>
            <person name="Reynolds H.T."/>
            <person name="Vijayakumar V."/>
            <person name="Gluck-Thaler E."/>
            <person name="Korotkin H.B."/>
            <person name="Matheny P.B."/>
            <person name="Slot J.C."/>
        </authorList>
    </citation>
    <scope>NUCLEOTIDE SEQUENCE [LARGE SCALE GENOMIC DNA]</scope>
    <source>
        <strain evidence="2 3">SRW20</strain>
    </source>
</reference>
<dbReference type="AlphaFoldDB" id="A0A409Y5P8"/>
<feature type="compositionally biased region" description="Low complexity" evidence="1">
    <location>
        <begin position="30"/>
        <end position="59"/>
    </location>
</feature>
<protein>
    <submittedName>
        <fullName evidence="2">Uncharacterized protein</fullName>
    </submittedName>
</protein>
<keyword evidence="3" id="KW-1185">Reference proteome</keyword>
<name>A0A409Y5P8_9AGAR</name>